<gene>
    <name evidence="1" type="ORF">BECKTC1821F_GA0114240_100822</name>
</gene>
<sequence>MYIHELLREKAKLPPREELRKRMRELSLSEEFWREIEEVYKVFAYYWNAHDKGKILKEIAFRVIDSMTDTENTLPEILDIGAGKGDKILGIMEMVLTEARRLVALDIVEPSAEVREEARKLLPRYRYGGCLRDDFSGARETGDRSYDVILFNNSIYYLEPFEENILYFLKKLKRNGALIILYLDNNFDYGALISGICEKSGIPHESTSFSLPMRLFAGGDDRDYRPEMVELLKHFYLQSHYDTPLSDAEFLEALRTCSDDGFLNMGFRLLVIREKQSIRFRIPIPSRNSPTTIDGDQS</sequence>
<reference evidence="1" key="1">
    <citation type="submission" date="2019-02" db="EMBL/GenBank/DDBJ databases">
        <authorList>
            <person name="Gruber-Vodicka R. H."/>
            <person name="Seah K. B. B."/>
        </authorList>
    </citation>
    <scope>NUCLEOTIDE SEQUENCE</scope>
    <source>
        <strain evidence="1">BECK_BZ126</strain>
    </source>
</reference>
<keyword evidence="1" id="KW-0808">Transferase</keyword>
<name>A0A450ZPZ3_9GAMM</name>
<dbReference type="AlphaFoldDB" id="A0A450ZPZ3"/>
<protein>
    <submittedName>
        <fullName evidence="1">Methyltransferase domain-containing protein</fullName>
    </submittedName>
</protein>
<organism evidence="1">
    <name type="scientific">Candidatus Kentrum sp. TC</name>
    <dbReference type="NCBI Taxonomy" id="2126339"/>
    <lineage>
        <taxon>Bacteria</taxon>
        <taxon>Pseudomonadati</taxon>
        <taxon>Pseudomonadota</taxon>
        <taxon>Gammaproteobacteria</taxon>
        <taxon>Candidatus Kentrum</taxon>
    </lineage>
</organism>
<dbReference type="SUPFAM" id="SSF53335">
    <property type="entry name" value="S-adenosyl-L-methionine-dependent methyltransferases"/>
    <property type="match status" value="1"/>
</dbReference>
<dbReference type="GO" id="GO:0032259">
    <property type="term" value="P:methylation"/>
    <property type="evidence" value="ECO:0007669"/>
    <property type="project" value="UniProtKB-KW"/>
</dbReference>
<dbReference type="EMBL" id="CAADFW010000008">
    <property type="protein sequence ID" value="VFK55899.1"/>
    <property type="molecule type" value="Genomic_DNA"/>
</dbReference>
<dbReference type="CDD" id="cd02440">
    <property type="entry name" value="AdoMet_MTases"/>
    <property type="match status" value="1"/>
</dbReference>
<keyword evidence="1" id="KW-0489">Methyltransferase</keyword>
<dbReference type="Gene3D" id="3.40.50.150">
    <property type="entry name" value="Vaccinia Virus protein VP39"/>
    <property type="match status" value="1"/>
</dbReference>
<dbReference type="GO" id="GO:0008168">
    <property type="term" value="F:methyltransferase activity"/>
    <property type="evidence" value="ECO:0007669"/>
    <property type="project" value="UniProtKB-KW"/>
</dbReference>
<accession>A0A450ZPZ3</accession>
<proteinExistence type="predicted"/>
<evidence type="ECO:0000313" key="1">
    <source>
        <dbReference type="EMBL" id="VFK55899.1"/>
    </source>
</evidence>
<dbReference type="InterPro" id="IPR029063">
    <property type="entry name" value="SAM-dependent_MTases_sf"/>
</dbReference>